<evidence type="ECO:0000256" key="2">
    <source>
        <dbReference type="SAM" id="Phobius"/>
    </source>
</evidence>
<evidence type="ECO:0000313" key="3">
    <source>
        <dbReference type="EMBL" id="MBS4183342.1"/>
    </source>
</evidence>
<dbReference type="EMBL" id="JAGYPE010000003">
    <property type="protein sequence ID" value="MBS4183342.1"/>
    <property type="molecule type" value="Genomic_DNA"/>
</dbReference>
<keyword evidence="2" id="KW-1133">Transmembrane helix</keyword>
<proteinExistence type="predicted"/>
<keyword evidence="2" id="KW-0812">Transmembrane</keyword>
<dbReference type="Pfam" id="PF20619">
    <property type="entry name" value="DUF6804"/>
    <property type="match status" value="1"/>
</dbReference>
<feature type="region of interest" description="Disordered" evidence="1">
    <location>
        <begin position="1"/>
        <end position="34"/>
    </location>
</feature>
<keyword evidence="2" id="KW-0472">Membrane</keyword>
<feature type="transmembrane region" description="Helical" evidence="2">
    <location>
        <begin position="87"/>
        <end position="106"/>
    </location>
</feature>
<comment type="caution">
    <text evidence="3">The sequence shown here is derived from an EMBL/GenBank/DDBJ whole genome shotgun (WGS) entry which is preliminary data.</text>
</comment>
<feature type="transmembrane region" description="Helical" evidence="2">
    <location>
        <begin position="40"/>
        <end position="58"/>
    </location>
</feature>
<gene>
    <name evidence="3" type="ORF">KHB02_18265</name>
</gene>
<feature type="transmembrane region" description="Helical" evidence="2">
    <location>
        <begin position="64"/>
        <end position="82"/>
    </location>
</feature>
<dbReference type="InterPro" id="IPR046548">
    <property type="entry name" value="DUF6804"/>
</dbReference>
<sequence length="140" mass="14656">MAARKGRPPAGSSLSGVRARTPEPTGPRTQRDVPPFTRPALAPGLIAAVVLLACVAFLDAPAFVFARWGVTVLALIVVVFAVRGRVWWAAVLTAAVAVCWNPVVVVPVPGEVWAALQIVAAALFVVVGIVVKVRRDTESA</sequence>
<name>A0A942SZQ8_9BACI</name>
<reference evidence="3" key="1">
    <citation type="submission" date="2021-05" db="EMBL/GenBank/DDBJ databases">
        <title>Novel Bacillus species.</title>
        <authorList>
            <person name="Liu G."/>
        </authorList>
    </citation>
    <scope>NUCLEOTIDE SEQUENCE</scope>
    <source>
        <strain evidence="3">FJAT-50051</strain>
    </source>
</reference>
<accession>A0A942SZQ8</accession>
<protein>
    <submittedName>
        <fullName evidence="3">Uncharacterized protein</fullName>
    </submittedName>
</protein>
<evidence type="ECO:0000256" key="1">
    <source>
        <dbReference type="SAM" id="MobiDB-lite"/>
    </source>
</evidence>
<feature type="transmembrane region" description="Helical" evidence="2">
    <location>
        <begin position="112"/>
        <end position="131"/>
    </location>
</feature>
<organism evidence="3">
    <name type="scientific">Neobacillus citreus</name>
    <dbReference type="NCBI Taxonomy" id="2833578"/>
    <lineage>
        <taxon>Bacteria</taxon>
        <taxon>Bacillati</taxon>
        <taxon>Bacillota</taxon>
        <taxon>Bacilli</taxon>
        <taxon>Bacillales</taxon>
        <taxon>Bacillaceae</taxon>
        <taxon>Neobacillus</taxon>
    </lineage>
</organism>
<dbReference type="AlphaFoldDB" id="A0A942SZQ8"/>